<protein>
    <submittedName>
        <fullName evidence="1">Uncharacterized protein</fullName>
    </submittedName>
</protein>
<sequence>MSNLLADTELETELQELFIQARHWQDDIYFLEDEIRFFRNILLKYDTAPAENNRPEAELRQMIENQESRLANLKSAVPEFIVFLKPYVGDNIQAMDLNFLERYNDLQNELTALFAGIKKTKTKLFAYAETVMAGNLTTI</sequence>
<proteinExistence type="predicted"/>
<reference evidence="1 2" key="1">
    <citation type="submission" date="2018-05" db="EMBL/GenBank/DDBJ databases">
        <title>Genomic Encyclopedia of Archaeal and Bacterial Type Strains, Phase II (KMG-II): from individual species to whole genera.</title>
        <authorList>
            <person name="Goeker M."/>
        </authorList>
    </citation>
    <scope>NUCLEOTIDE SEQUENCE [LARGE SCALE GENOMIC DNA]</scope>
    <source>
        <strain evidence="1 2">DSM 19975</strain>
    </source>
</reference>
<dbReference type="Proteomes" id="UP000245678">
    <property type="component" value="Unassembled WGS sequence"/>
</dbReference>
<comment type="caution">
    <text evidence="1">The sequence shown here is derived from an EMBL/GenBank/DDBJ whole genome shotgun (WGS) entry which is preliminary data.</text>
</comment>
<name>A0A316HHM9_9SPHI</name>
<organism evidence="1 2">
    <name type="scientific">Mucilaginibacter oryzae</name>
    <dbReference type="NCBI Taxonomy" id="468058"/>
    <lineage>
        <taxon>Bacteria</taxon>
        <taxon>Pseudomonadati</taxon>
        <taxon>Bacteroidota</taxon>
        <taxon>Sphingobacteriia</taxon>
        <taxon>Sphingobacteriales</taxon>
        <taxon>Sphingobacteriaceae</taxon>
        <taxon>Mucilaginibacter</taxon>
    </lineage>
</organism>
<dbReference type="RefSeq" id="WP_109606241.1">
    <property type="nucleotide sequence ID" value="NZ_QGHA01000001.1"/>
</dbReference>
<evidence type="ECO:0000313" key="1">
    <source>
        <dbReference type="EMBL" id="PWK80138.1"/>
    </source>
</evidence>
<dbReference type="AlphaFoldDB" id="A0A316HHM9"/>
<accession>A0A316HHM9</accession>
<gene>
    <name evidence="1" type="ORF">LX99_00602</name>
</gene>
<evidence type="ECO:0000313" key="2">
    <source>
        <dbReference type="Proteomes" id="UP000245678"/>
    </source>
</evidence>
<dbReference type="EMBL" id="QGHA01000001">
    <property type="protein sequence ID" value="PWK80138.1"/>
    <property type="molecule type" value="Genomic_DNA"/>
</dbReference>
<keyword evidence="2" id="KW-1185">Reference proteome</keyword>